<dbReference type="EMBL" id="CP126446">
    <property type="protein sequence ID" value="WIF98749.1"/>
    <property type="molecule type" value="Genomic_DNA"/>
</dbReference>
<proteinExistence type="predicted"/>
<accession>A0ABY8UZ39</accession>
<gene>
    <name evidence="1" type="ORF">QNI29_03600</name>
</gene>
<organism evidence="1 2">
    <name type="scientific">Pontibacillus chungwhensis</name>
    <dbReference type="NCBI Taxonomy" id="265426"/>
    <lineage>
        <taxon>Bacteria</taxon>
        <taxon>Bacillati</taxon>
        <taxon>Bacillota</taxon>
        <taxon>Bacilli</taxon>
        <taxon>Bacillales</taxon>
        <taxon>Bacillaceae</taxon>
        <taxon>Pontibacillus</taxon>
    </lineage>
</organism>
<name>A0ABY8UZ39_9BACI</name>
<sequence length="74" mass="7911">MGNGIVVKPRLPDGTFGGAKVVSGKSNEQIVDELLKSDAQKAYENMLLKNQVEDQSKELSSLAFEVMNLKGGAS</sequence>
<evidence type="ECO:0000313" key="2">
    <source>
        <dbReference type="Proteomes" id="UP001236652"/>
    </source>
</evidence>
<keyword evidence="2" id="KW-1185">Reference proteome</keyword>
<protein>
    <submittedName>
        <fullName evidence="1">Uncharacterized protein</fullName>
    </submittedName>
</protein>
<reference evidence="1 2" key="1">
    <citation type="submission" date="2023-05" db="EMBL/GenBank/DDBJ databases">
        <title>Comparative genomics reveals the evidence of polycyclic aromatic hydrocarbons degradation in moderately halophilic genus Pontibacillus.</title>
        <authorList>
            <person name="Yang H."/>
            <person name="Qian Z."/>
        </authorList>
    </citation>
    <scope>NUCLEOTIDE SEQUENCE [LARGE SCALE GENOMIC DNA]</scope>
    <source>
        <strain evidence="2">HN14</strain>
    </source>
</reference>
<dbReference type="Proteomes" id="UP001236652">
    <property type="component" value="Chromosome"/>
</dbReference>
<evidence type="ECO:0000313" key="1">
    <source>
        <dbReference type="EMBL" id="WIF98749.1"/>
    </source>
</evidence>
<dbReference type="RefSeq" id="WP_231418520.1">
    <property type="nucleotide sequence ID" value="NZ_CP126446.1"/>
</dbReference>